<evidence type="ECO:0000256" key="2">
    <source>
        <dbReference type="ARBA" id="ARBA00009347"/>
    </source>
</evidence>
<comment type="cofactor">
    <cofactor evidence="1">
        <name>FAD</name>
        <dbReference type="ChEBI" id="CHEBI:57692"/>
    </cofactor>
</comment>
<dbReference type="InterPro" id="IPR037069">
    <property type="entry name" value="AcylCoA_DH/ox_N_sf"/>
</dbReference>
<dbReference type="InterPro" id="IPR036250">
    <property type="entry name" value="AcylCo_DH-like_C"/>
</dbReference>
<feature type="domain" description="Acyl-CoA dehydrogenase/oxidase N-terminal" evidence="7">
    <location>
        <begin position="6"/>
        <end position="101"/>
    </location>
</feature>
<dbReference type="Gene3D" id="1.10.540.10">
    <property type="entry name" value="Acyl-CoA dehydrogenase/oxidase, N-terminal domain"/>
    <property type="match status" value="1"/>
</dbReference>
<dbReference type="RefSeq" id="WP_145861296.1">
    <property type="nucleotide sequence ID" value="NZ_RPFW01000009.1"/>
</dbReference>
<dbReference type="PANTHER" id="PTHR43884">
    <property type="entry name" value="ACYL-COA DEHYDROGENASE"/>
    <property type="match status" value="1"/>
</dbReference>
<dbReference type="GO" id="GO:0003995">
    <property type="term" value="F:acyl-CoA dehydrogenase activity"/>
    <property type="evidence" value="ECO:0007669"/>
    <property type="project" value="TreeGrafter"/>
</dbReference>
<evidence type="ECO:0000256" key="1">
    <source>
        <dbReference type="ARBA" id="ARBA00001974"/>
    </source>
</evidence>
<comment type="caution">
    <text evidence="8">The sequence shown here is derived from an EMBL/GenBank/DDBJ whole genome shotgun (WGS) entry which is preliminary data.</text>
</comment>
<feature type="domain" description="Acyl-CoA dehydrogenase/oxidase C-terminal" evidence="6">
    <location>
        <begin position="195"/>
        <end position="328"/>
    </location>
</feature>
<keyword evidence="5" id="KW-0560">Oxidoreductase</keyword>
<dbReference type="Pfam" id="PF02771">
    <property type="entry name" value="Acyl-CoA_dh_N"/>
    <property type="match status" value="1"/>
</dbReference>
<keyword evidence="9" id="KW-1185">Reference proteome</keyword>
<protein>
    <submittedName>
        <fullName evidence="8">Acyl-CoA dehydrogenase</fullName>
    </submittedName>
</protein>
<evidence type="ECO:0000256" key="3">
    <source>
        <dbReference type="ARBA" id="ARBA00022630"/>
    </source>
</evidence>
<dbReference type="Proteomes" id="UP000460272">
    <property type="component" value="Unassembled WGS sequence"/>
</dbReference>
<dbReference type="EMBL" id="RPFW01000009">
    <property type="protein sequence ID" value="TVZ00459.1"/>
    <property type="molecule type" value="Genomic_DNA"/>
</dbReference>
<sequence>MRFELSDEAAALRDAAAGLLAAEVTPAVIRAGWPGREGLTEAERPGAARRKLAALGAVGTLVPEEHGGLGLDENSLVPLLEEVGRSGLPAPAVETIAVAAPLLPRPDILAGDTLVAVRHGDLIPFGQAAGLIVARDGDSMISFGRNDLDLIPQTAVDGSRMLARAVPAAGPAHGGTVLTDDPAVTAAAWQRGVLGTSALLTGLALRMLDLTVGYVKQREQFGVPVGSFQAVKHALASALVAVEFARPVVLAAAWAQAAGAADAGRQTSAAKVLATEAAQFVARTAIQCHGALGYTTEYELHLFAKRVWALAAAWGDPAAHRALIADSLGVA</sequence>
<evidence type="ECO:0000313" key="8">
    <source>
        <dbReference type="EMBL" id="TVZ00459.1"/>
    </source>
</evidence>
<dbReference type="InterPro" id="IPR013786">
    <property type="entry name" value="AcylCoA_DH/ox_N"/>
</dbReference>
<keyword evidence="4" id="KW-0274">FAD</keyword>
<dbReference type="InterPro" id="IPR009075">
    <property type="entry name" value="AcylCo_DH/oxidase_C"/>
</dbReference>
<dbReference type="Gene3D" id="1.20.140.10">
    <property type="entry name" value="Butyryl-CoA Dehydrogenase, subunit A, domain 3"/>
    <property type="match status" value="1"/>
</dbReference>
<accession>A0A6P2BN18</accession>
<comment type="similarity">
    <text evidence="2">Belongs to the acyl-CoA dehydrogenase family.</text>
</comment>
<dbReference type="Pfam" id="PF00441">
    <property type="entry name" value="Acyl-CoA_dh_1"/>
    <property type="match status" value="1"/>
</dbReference>
<dbReference type="SUPFAM" id="SSF56645">
    <property type="entry name" value="Acyl-CoA dehydrogenase NM domain-like"/>
    <property type="match status" value="1"/>
</dbReference>
<evidence type="ECO:0000313" key="9">
    <source>
        <dbReference type="Proteomes" id="UP000460272"/>
    </source>
</evidence>
<name>A0A6P2BN18_9ACTN</name>
<dbReference type="SUPFAM" id="SSF47203">
    <property type="entry name" value="Acyl-CoA dehydrogenase C-terminal domain-like"/>
    <property type="match status" value="1"/>
</dbReference>
<organism evidence="8 9">
    <name type="scientific">Trebonia kvetii</name>
    <dbReference type="NCBI Taxonomy" id="2480626"/>
    <lineage>
        <taxon>Bacteria</taxon>
        <taxon>Bacillati</taxon>
        <taxon>Actinomycetota</taxon>
        <taxon>Actinomycetes</taxon>
        <taxon>Streptosporangiales</taxon>
        <taxon>Treboniaceae</taxon>
        <taxon>Trebonia</taxon>
    </lineage>
</organism>
<evidence type="ECO:0000256" key="4">
    <source>
        <dbReference type="ARBA" id="ARBA00022827"/>
    </source>
</evidence>
<dbReference type="AlphaFoldDB" id="A0A6P2BN18"/>
<evidence type="ECO:0000259" key="6">
    <source>
        <dbReference type="Pfam" id="PF00441"/>
    </source>
</evidence>
<evidence type="ECO:0000256" key="5">
    <source>
        <dbReference type="ARBA" id="ARBA00023002"/>
    </source>
</evidence>
<gene>
    <name evidence="8" type="ORF">EAS64_38215</name>
</gene>
<reference evidence="8 9" key="1">
    <citation type="submission" date="2018-11" db="EMBL/GenBank/DDBJ databases">
        <title>Trebonia kvetii gen.nov., sp.nov., a novel acidophilic actinobacterium, and proposal of the new actinobacterial family Treboniaceae fam. nov.</title>
        <authorList>
            <person name="Rapoport D."/>
            <person name="Sagova-Mareckova M."/>
            <person name="Sedlacek I."/>
            <person name="Provaznik J."/>
            <person name="Kralova S."/>
            <person name="Pavlinic D."/>
            <person name="Benes V."/>
            <person name="Kopecky J."/>
        </authorList>
    </citation>
    <scope>NUCLEOTIDE SEQUENCE [LARGE SCALE GENOMIC DNA]</scope>
    <source>
        <strain evidence="8 9">15Tr583</strain>
    </source>
</reference>
<keyword evidence="3" id="KW-0285">Flavoprotein</keyword>
<proteinExistence type="inferred from homology"/>
<dbReference type="InterPro" id="IPR009100">
    <property type="entry name" value="AcylCoA_DH/oxidase_NM_dom_sf"/>
</dbReference>
<dbReference type="GO" id="GO:0050660">
    <property type="term" value="F:flavin adenine dinucleotide binding"/>
    <property type="evidence" value="ECO:0007669"/>
    <property type="project" value="InterPro"/>
</dbReference>
<evidence type="ECO:0000259" key="7">
    <source>
        <dbReference type="Pfam" id="PF02771"/>
    </source>
</evidence>
<dbReference type="PANTHER" id="PTHR43884:SF20">
    <property type="entry name" value="ACYL-COA DEHYDROGENASE FADE28"/>
    <property type="match status" value="1"/>
</dbReference>
<dbReference type="OrthoDB" id="8677713at2"/>